<feature type="binding site" evidence="10">
    <location>
        <position position="49"/>
    </location>
    <ligand>
        <name>[4Fe-4S] cluster</name>
        <dbReference type="ChEBI" id="CHEBI:49883"/>
        <label>1</label>
    </ligand>
</feature>
<feature type="binding site" evidence="10">
    <location>
        <position position="148"/>
    </location>
    <ligand>
        <name>[4Fe-4S] cluster</name>
        <dbReference type="ChEBI" id="CHEBI:49883"/>
        <label>2</label>
    </ligand>
</feature>
<keyword evidence="6 10" id="KW-0249">Electron transport</keyword>
<feature type="binding site" evidence="10">
    <location>
        <position position="52"/>
    </location>
    <ligand>
        <name>[4Fe-4S] cluster</name>
        <dbReference type="ChEBI" id="CHEBI:49883"/>
        <label>1</label>
    </ligand>
</feature>
<dbReference type="InterPro" id="IPR010207">
    <property type="entry name" value="Elect_transpt_cplx_RnfB/RsxB"/>
</dbReference>
<dbReference type="InterPro" id="IPR007202">
    <property type="entry name" value="4Fe-4S_dom"/>
</dbReference>
<dbReference type="Pfam" id="PF13187">
    <property type="entry name" value="Fer4_9"/>
    <property type="match status" value="1"/>
</dbReference>
<dbReference type="GO" id="GO:0022900">
    <property type="term" value="P:electron transport chain"/>
    <property type="evidence" value="ECO:0007669"/>
    <property type="project" value="UniProtKB-UniRule"/>
</dbReference>
<comment type="subcellular location">
    <subcellularLocation>
        <location evidence="10">Cell membrane</location>
    </subcellularLocation>
</comment>
<feature type="binding site" evidence="10">
    <location>
        <position position="182"/>
    </location>
    <ligand>
        <name>[4Fe-4S] cluster</name>
        <dbReference type="ChEBI" id="CHEBI:49883"/>
        <label>2</label>
    </ligand>
</feature>
<evidence type="ECO:0000256" key="11">
    <source>
        <dbReference type="SAM" id="Phobius"/>
    </source>
</evidence>
<feature type="binding site" evidence="10">
    <location>
        <position position="75"/>
    </location>
    <ligand>
        <name>[4Fe-4S] cluster</name>
        <dbReference type="ChEBI" id="CHEBI:49883"/>
        <label>1</label>
    </ligand>
</feature>
<comment type="function">
    <text evidence="10">Part of a membrane-bound complex that couples electron transfer with translocation of ions across the membrane.</text>
</comment>
<dbReference type="Pfam" id="PF04060">
    <property type="entry name" value="FeS"/>
    <property type="match status" value="1"/>
</dbReference>
<feature type="binding site" evidence="10">
    <location>
        <position position="138"/>
    </location>
    <ligand>
        <name>[4Fe-4S] cluster</name>
        <dbReference type="ChEBI" id="CHEBI:49883"/>
        <label>2</label>
    </ligand>
</feature>
<dbReference type="PROSITE" id="PS51379">
    <property type="entry name" value="4FE4S_FER_2"/>
    <property type="match status" value="4"/>
</dbReference>
<evidence type="ECO:0000256" key="10">
    <source>
        <dbReference type="HAMAP-Rule" id="MF_00463"/>
    </source>
</evidence>
<dbReference type="PANTHER" id="PTHR43560:SF1">
    <property type="entry name" value="ION-TRANSLOCATING OXIDOREDUCTASE COMPLEX SUBUNIT B"/>
    <property type="match status" value="1"/>
</dbReference>
<dbReference type="CDD" id="cd10549">
    <property type="entry name" value="MtMvhB_like"/>
    <property type="match status" value="1"/>
</dbReference>
<comment type="caution">
    <text evidence="14">The sequence shown here is derived from an EMBL/GenBank/DDBJ whole genome shotgun (WGS) entry which is preliminary data.</text>
</comment>
<feature type="binding site" evidence="10">
    <location>
        <position position="142"/>
    </location>
    <ligand>
        <name>[4Fe-4S] cluster</name>
        <dbReference type="ChEBI" id="CHEBI:49883"/>
        <label>2</label>
    </ligand>
</feature>
<feature type="domain" description="4Fe-4S ferredoxin-type" evidence="12">
    <location>
        <begin position="206"/>
        <end position="237"/>
    </location>
</feature>
<comment type="subunit">
    <text evidence="10">The complex is composed of six subunits: RnfA, RnfB, RnfC, RnfD, RnfE and RnfG.</text>
</comment>
<keyword evidence="7 10" id="KW-0408">Iron</keyword>
<dbReference type="SUPFAM" id="SSF54862">
    <property type="entry name" value="4Fe-4S ferredoxins"/>
    <property type="match status" value="1"/>
</dbReference>
<evidence type="ECO:0000256" key="2">
    <source>
        <dbReference type="ARBA" id="ARBA00022485"/>
    </source>
</evidence>
<feature type="binding site" evidence="10">
    <location>
        <position position="178"/>
    </location>
    <ligand>
        <name>[4Fe-4S] cluster</name>
        <dbReference type="ChEBI" id="CHEBI:49883"/>
        <label>3</label>
    </ligand>
</feature>
<evidence type="ECO:0000256" key="3">
    <source>
        <dbReference type="ARBA" id="ARBA00022723"/>
    </source>
</evidence>
<protein>
    <recommendedName>
        <fullName evidence="10">Ion-translocating oxidoreductase complex subunit B</fullName>
        <ecNumber evidence="10">7.-.-.-</ecNumber>
    </recommendedName>
    <alternativeName>
        <fullName evidence="10">Rnf electron transport complex subunit B</fullName>
    </alternativeName>
</protein>
<feature type="domain" description="4Fe-4S ferredoxin-type" evidence="12">
    <location>
        <begin position="133"/>
        <end position="162"/>
    </location>
</feature>
<keyword evidence="1 10" id="KW-0813">Transport</keyword>
<feature type="binding site" evidence="10">
    <location>
        <position position="175"/>
    </location>
    <ligand>
        <name>[4Fe-4S] cluster</name>
        <dbReference type="ChEBI" id="CHEBI:49883"/>
        <label>3</label>
    </ligand>
</feature>
<dbReference type="Gene3D" id="3.30.70.20">
    <property type="match status" value="2"/>
</dbReference>
<dbReference type="Gene3D" id="1.10.15.40">
    <property type="entry name" value="Electron transport complex subunit B, putative Fe-S cluster"/>
    <property type="match status" value="1"/>
</dbReference>
<keyword evidence="11" id="KW-1133">Transmembrane helix</keyword>
<dbReference type="Proteomes" id="UP000233256">
    <property type="component" value="Unassembled WGS sequence"/>
</dbReference>
<dbReference type="AlphaFoldDB" id="A0A2N1PHU7"/>
<dbReference type="PROSITE" id="PS51656">
    <property type="entry name" value="4FE4S"/>
    <property type="match status" value="1"/>
</dbReference>
<gene>
    <name evidence="10" type="primary">rnfB</name>
    <name evidence="14" type="ORF">CVV64_21170</name>
</gene>
<comment type="similarity">
    <text evidence="10">Belongs to the 4Fe4S bacterial-type ferredoxin family. RnfB subfamily.</text>
</comment>
<dbReference type="InterPro" id="IPR017900">
    <property type="entry name" value="4Fe4S_Fe_S_CS"/>
</dbReference>
<keyword evidence="5 10" id="KW-1278">Translocase</keyword>
<keyword evidence="3 10" id="KW-0479">Metal-binding</keyword>
<feature type="binding site" evidence="10">
    <location>
        <position position="57"/>
    </location>
    <ligand>
        <name>[4Fe-4S] cluster</name>
        <dbReference type="ChEBI" id="CHEBI:49883"/>
        <label>1</label>
    </ligand>
</feature>
<dbReference type="InterPro" id="IPR017896">
    <property type="entry name" value="4Fe4S_Fe-S-bd"/>
</dbReference>
<keyword evidence="8 10" id="KW-0411">Iron-sulfur</keyword>
<keyword evidence="11" id="KW-0812">Transmembrane</keyword>
<feature type="transmembrane region" description="Helical" evidence="11">
    <location>
        <begin position="6"/>
        <end position="25"/>
    </location>
</feature>
<dbReference type="PANTHER" id="PTHR43560">
    <property type="entry name" value="ION-TRANSLOCATING OXIDOREDUCTASE COMPLEX SUBUNIT B"/>
    <property type="match status" value="1"/>
</dbReference>
<dbReference type="PROSITE" id="PS00198">
    <property type="entry name" value="4FE4S_FER_1"/>
    <property type="match status" value="1"/>
</dbReference>
<dbReference type="GO" id="GO:0005886">
    <property type="term" value="C:plasma membrane"/>
    <property type="evidence" value="ECO:0007669"/>
    <property type="project" value="UniProtKB-SubCell"/>
</dbReference>
<dbReference type="EC" id="7.-.-.-" evidence="10"/>
<dbReference type="HAMAP" id="MF_00463">
    <property type="entry name" value="RsxB_RnfB"/>
    <property type="match status" value="1"/>
</dbReference>
<reference evidence="14 15" key="1">
    <citation type="journal article" date="2017" name="ISME J.">
        <title>Potential for microbial H2 and metal transformations associated with novel bacteria and archaea in deep terrestrial subsurface sediments.</title>
        <authorList>
            <person name="Hernsdorf A.W."/>
            <person name="Amano Y."/>
            <person name="Miyakawa K."/>
            <person name="Ise K."/>
            <person name="Suzuki Y."/>
            <person name="Anantharaman K."/>
            <person name="Probst A."/>
            <person name="Burstein D."/>
            <person name="Thomas B.C."/>
            <person name="Banfield J.F."/>
        </authorList>
    </citation>
    <scope>NUCLEOTIDE SEQUENCE [LARGE SCALE GENOMIC DNA]</scope>
    <source>
        <strain evidence="14">HGW-Wallbacteria-1</strain>
    </source>
</reference>
<evidence type="ECO:0000256" key="1">
    <source>
        <dbReference type="ARBA" id="ARBA00022448"/>
    </source>
</evidence>
<keyword evidence="2 10" id="KW-0004">4Fe-4S</keyword>
<dbReference type="GO" id="GO:0009055">
    <property type="term" value="F:electron transfer activity"/>
    <property type="evidence" value="ECO:0007669"/>
    <property type="project" value="InterPro"/>
</dbReference>
<evidence type="ECO:0000256" key="5">
    <source>
        <dbReference type="ARBA" id="ARBA00022967"/>
    </source>
</evidence>
<keyword evidence="9 10" id="KW-0472">Membrane</keyword>
<comment type="caution">
    <text evidence="10">Lacks conserved residue(s) required for the propagation of feature annotation.</text>
</comment>
<evidence type="ECO:0000256" key="6">
    <source>
        <dbReference type="ARBA" id="ARBA00022982"/>
    </source>
</evidence>
<organism evidence="14 15">
    <name type="scientific">Candidatus Wallbacteria bacterium HGW-Wallbacteria-1</name>
    <dbReference type="NCBI Taxonomy" id="2013854"/>
    <lineage>
        <taxon>Bacteria</taxon>
        <taxon>Candidatus Walliibacteriota</taxon>
    </lineage>
</organism>
<dbReference type="GO" id="GO:0046872">
    <property type="term" value="F:metal ion binding"/>
    <property type="evidence" value="ECO:0007669"/>
    <property type="project" value="UniProtKB-KW"/>
</dbReference>
<feature type="region of interest" description="Hydrophobic" evidence="10">
    <location>
        <begin position="1"/>
        <end position="26"/>
    </location>
</feature>
<evidence type="ECO:0000256" key="7">
    <source>
        <dbReference type="ARBA" id="ARBA00023004"/>
    </source>
</evidence>
<comment type="cofactor">
    <cofactor evidence="10">
        <name>[4Fe-4S] cluster</name>
        <dbReference type="ChEBI" id="CHEBI:49883"/>
    </cofactor>
    <text evidence="10">Binds 3 [4Fe-4S] clusters.</text>
</comment>
<accession>A0A2N1PHU7</accession>
<feature type="domain" description="4Fe-4S" evidence="13">
    <location>
        <begin position="32"/>
        <end position="92"/>
    </location>
</feature>
<dbReference type="EMBL" id="PGXC01000089">
    <property type="protein sequence ID" value="PKK87894.1"/>
    <property type="molecule type" value="Genomic_DNA"/>
</dbReference>
<evidence type="ECO:0000256" key="8">
    <source>
        <dbReference type="ARBA" id="ARBA00023014"/>
    </source>
</evidence>
<sequence length="270" mass="28388">METAIMVVVVMTVIGLVFGLILAFADKKFSIEVNPLIHIVDDILPKGQCGSCGYAGCLAYAEAVVLNAEVAPNLCIPGKKPVADLVAELTGKSAPEIEPRIAQVRCKNTITHAIKKYNYAGVEDCIAASLIQGGPKGCQYGCVGFGTCVHSCPFGAMVMGEDHLPLVDEKKCTGCGKCATVCPKAIIHMTAIGAPVAVLCNSRDKGVVARKLCSVDCLGCGLCTKNCLFEAITVEDNLAVIDPKICMEKCSNPTCLEKCPTGAIYDLRAV</sequence>
<dbReference type="GO" id="GO:0051539">
    <property type="term" value="F:4 iron, 4 sulfur cluster binding"/>
    <property type="evidence" value="ECO:0007669"/>
    <property type="project" value="UniProtKB-UniRule"/>
</dbReference>
<feature type="binding site" evidence="10">
    <location>
        <position position="172"/>
    </location>
    <ligand>
        <name>[4Fe-4S] cluster</name>
        <dbReference type="ChEBI" id="CHEBI:49883"/>
        <label>3</label>
    </ligand>
</feature>
<proteinExistence type="inferred from homology"/>
<name>A0A2N1PHU7_9BACT</name>
<keyword evidence="10" id="KW-1003">Cell membrane</keyword>
<feature type="binding site" evidence="10">
    <location>
        <position position="152"/>
    </location>
    <ligand>
        <name>[4Fe-4S] cluster</name>
        <dbReference type="ChEBI" id="CHEBI:49883"/>
        <label>3</label>
    </ligand>
</feature>
<evidence type="ECO:0000313" key="15">
    <source>
        <dbReference type="Proteomes" id="UP000233256"/>
    </source>
</evidence>
<evidence type="ECO:0000259" key="13">
    <source>
        <dbReference type="PROSITE" id="PS51656"/>
    </source>
</evidence>
<dbReference type="NCBIfam" id="TIGR01944">
    <property type="entry name" value="rnfB"/>
    <property type="match status" value="1"/>
</dbReference>
<feature type="domain" description="4Fe-4S ferredoxin-type" evidence="12">
    <location>
        <begin position="163"/>
        <end position="192"/>
    </location>
</feature>
<dbReference type="InterPro" id="IPR050395">
    <property type="entry name" value="4Fe4S_Ferredoxin_RnfB"/>
</dbReference>
<evidence type="ECO:0000259" key="12">
    <source>
        <dbReference type="PROSITE" id="PS51379"/>
    </source>
</evidence>
<evidence type="ECO:0000313" key="14">
    <source>
        <dbReference type="EMBL" id="PKK87894.1"/>
    </source>
</evidence>
<feature type="domain" description="4Fe-4S ferredoxin-type" evidence="12">
    <location>
        <begin position="239"/>
        <end position="270"/>
    </location>
</feature>
<keyword evidence="4 10" id="KW-0677">Repeat</keyword>
<dbReference type="NCBIfam" id="NF005503">
    <property type="entry name" value="PRK07118.1-2"/>
    <property type="match status" value="1"/>
</dbReference>
<evidence type="ECO:0000256" key="9">
    <source>
        <dbReference type="ARBA" id="ARBA00023136"/>
    </source>
</evidence>
<evidence type="ECO:0000256" key="4">
    <source>
        <dbReference type="ARBA" id="ARBA00022737"/>
    </source>
</evidence>